<dbReference type="AlphaFoldDB" id="A0AAV7W914"/>
<dbReference type="Proteomes" id="UP001066276">
    <property type="component" value="Chromosome 1_2"/>
</dbReference>
<comment type="caution">
    <text evidence="1">The sequence shown here is derived from an EMBL/GenBank/DDBJ whole genome shotgun (WGS) entry which is preliminary data.</text>
</comment>
<sequence>MPVPAVCVQPELQGMSEGASMSTGQGVAEVLASIRKSLASLAPATVPGVPPTPLPGVPMSAALTLTPPAPQVPTQQAQVQDPSRQALPEVSRLLASINGQASNPPAYSSLEFKRLFAKFFNGTETPGRCVGCSTYLKLTAGSIK</sequence>
<gene>
    <name evidence="1" type="ORF">NDU88_004743</name>
</gene>
<proteinExistence type="predicted"/>
<evidence type="ECO:0000313" key="2">
    <source>
        <dbReference type="Proteomes" id="UP001066276"/>
    </source>
</evidence>
<reference evidence="1" key="1">
    <citation type="journal article" date="2022" name="bioRxiv">
        <title>Sequencing and chromosome-scale assembly of the giantPleurodeles waltlgenome.</title>
        <authorList>
            <person name="Brown T."/>
            <person name="Elewa A."/>
            <person name="Iarovenko S."/>
            <person name="Subramanian E."/>
            <person name="Araus A.J."/>
            <person name="Petzold A."/>
            <person name="Susuki M."/>
            <person name="Suzuki K.-i.T."/>
            <person name="Hayashi T."/>
            <person name="Toyoda A."/>
            <person name="Oliveira C."/>
            <person name="Osipova E."/>
            <person name="Leigh N.D."/>
            <person name="Simon A."/>
            <person name="Yun M.H."/>
        </authorList>
    </citation>
    <scope>NUCLEOTIDE SEQUENCE</scope>
    <source>
        <strain evidence="1">20211129_DDA</strain>
        <tissue evidence="1">Liver</tissue>
    </source>
</reference>
<evidence type="ECO:0000313" key="1">
    <source>
        <dbReference type="EMBL" id="KAJ1209365.1"/>
    </source>
</evidence>
<organism evidence="1 2">
    <name type="scientific">Pleurodeles waltl</name>
    <name type="common">Iberian ribbed newt</name>
    <dbReference type="NCBI Taxonomy" id="8319"/>
    <lineage>
        <taxon>Eukaryota</taxon>
        <taxon>Metazoa</taxon>
        <taxon>Chordata</taxon>
        <taxon>Craniata</taxon>
        <taxon>Vertebrata</taxon>
        <taxon>Euteleostomi</taxon>
        <taxon>Amphibia</taxon>
        <taxon>Batrachia</taxon>
        <taxon>Caudata</taxon>
        <taxon>Salamandroidea</taxon>
        <taxon>Salamandridae</taxon>
        <taxon>Pleurodelinae</taxon>
        <taxon>Pleurodeles</taxon>
    </lineage>
</organism>
<name>A0AAV7W914_PLEWA</name>
<accession>A0AAV7W914</accession>
<dbReference type="EMBL" id="JANPWB010000002">
    <property type="protein sequence ID" value="KAJ1209365.1"/>
    <property type="molecule type" value="Genomic_DNA"/>
</dbReference>
<protein>
    <submittedName>
        <fullName evidence="1">Uncharacterized protein</fullName>
    </submittedName>
</protein>
<keyword evidence="2" id="KW-1185">Reference proteome</keyword>